<dbReference type="Gene3D" id="3.20.20.100">
    <property type="entry name" value="NADP-dependent oxidoreductase domain"/>
    <property type="match status" value="1"/>
</dbReference>
<dbReference type="InterPro" id="IPR050523">
    <property type="entry name" value="AKR_Detox_Biosynth"/>
</dbReference>
<dbReference type="Pfam" id="PF00248">
    <property type="entry name" value="Aldo_ket_red"/>
    <property type="match status" value="1"/>
</dbReference>
<dbReference type="SUPFAM" id="SSF51430">
    <property type="entry name" value="NAD(P)-linked oxidoreductase"/>
    <property type="match status" value="1"/>
</dbReference>
<proteinExistence type="inferred from homology"/>
<dbReference type="InterPro" id="IPR036812">
    <property type="entry name" value="NAD(P)_OxRdtase_dom_sf"/>
</dbReference>
<comment type="caution">
    <text evidence="5">The sequence shown here is derived from an EMBL/GenBank/DDBJ whole genome shotgun (WGS) entry which is preliminary data.</text>
</comment>
<dbReference type="EMBL" id="BRPK01000017">
    <property type="protein sequence ID" value="GLB44429.1"/>
    <property type="molecule type" value="Genomic_DNA"/>
</dbReference>
<evidence type="ECO:0000256" key="2">
    <source>
        <dbReference type="ARBA" id="ARBA00038157"/>
    </source>
</evidence>
<evidence type="ECO:0000313" key="5">
    <source>
        <dbReference type="EMBL" id="GLB44429.1"/>
    </source>
</evidence>
<evidence type="ECO:0000256" key="3">
    <source>
        <dbReference type="SAM" id="MobiDB-lite"/>
    </source>
</evidence>
<gene>
    <name evidence="5" type="primary">AAD14</name>
    <name evidence="5" type="ORF">LshimejAT787_1700560</name>
</gene>
<keyword evidence="6" id="KW-1185">Reference proteome</keyword>
<protein>
    <submittedName>
        <fullName evidence="5">Aryl-alcohol dehydrogenase</fullName>
    </submittedName>
</protein>
<dbReference type="PANTHER" id="PTHR43364">
    <property type="entry name" value="NADH-SPECIFIC METHYLGLYOXAL REDUCTASE-RELATED"/>
    <property type="match status" value="1"/>
</dbReference>
<sequence length="381" mass="42543">MSLPPPPPPPTRLGIYRRLSPSAGVHVSPLQLGAMSIGDKWSAFMGSMDKESSFKLLDAYYDAGGNFIDTANSYQDGTSEMFIGEWAEKRGIRDQLFIATKYTTNYTRGDPAITQKVHYGGNSVKSLHLSVEASLTKLRTSYIDLLYVHWWDWQTSIEEVMRGLHNLVVAGKVLYLGISDTPAWIVAKANQYARDHALSPFVIYQGAWNVMDRDFERDIIPMARAEGMALAPWNVLAGGKLRSDAEEEARRASGEKGRMMSGPEWERNERERKVSAALEKVAGEVGTEHVTAVAIAYLLHKTPYVFPIVGGRKVEHLRANIEALDIVLSDEQIAYLESVVDFDIGFPGNFCGTGTKHCMWMKMAAHLEEPLVLKAHRPRKN</sequence>
<dbReference type="AlphaFoldDB" id="A0A9P3PZM8"/>
<evidence type="ECO:0000259" key="4">
    <source>
        <dbReference type="Pfam" id="PF00248"/>
    </source>
</evidence>
<dbReference type="Proteomes" id="UP001063166">
    <property type="component" value="Unassembled WGS sequence"/>
</dbReference>
<name>A0A9P3PZM8_LYOSH</name>
<feature type="region of interest" description="Disordered" evidence="3">
    <location>
        <begin position="246"/>
        <end position="269"/>
    </location>
</feature>
<feature type="domain" description="NADP-dependent oxidoreductase" evidence="4">
    <location>
        <begin position="29"/>
        <end position="340"/>
    </location>
</feature>
<organism evidence="5 6">
    <name type="scientific">Lyophyllum shimeji</name>
    <name type="common">Hon-shimeji</name>
    <name type="synonym">Tricholoma shimeji</name>
    <dbReference type="NCBI Taxonomy" id="47721"/>
    <lineage>
        <taxon>Eukaryota</taxon>
        <taxon>Fungi</taxon>
        <taxon>Dikarya</taxon>
        <taxon>Basidiomycota</taxon>
        <taxon>Agaricomycotina</taxon>
        <taxon>Agaricomycetes</taxon>
        <taxon>Agaricomycetidae</taxon>
        <taxon>Agaricales</taxon>
        <taxon>Tricholomatineae</taxon>
        <taxon>Lyophyllaceae</taxon>
        <taxon>Lyophyllum</taxon>
    </lineage>
</organism>
<dbReference type="InterPro" id="IPR023210">
    <property type="entry name" value="NADP_OxRdtase_dom"/>
</dbReference>
<comment type="similarity">
    <text evidence="2">Belongs to the aldo/keto reductase family. Aldo/keto reductase 2 subfamily.</text>
</comment>
<accession>A0A9P3PZM8</accession>
<evidence type="ECO:0000313" key="6">
    <source>
        <dbReference type="Proteomes" id="UP001063166"/>
    </source>
</evidence>
<dbReference type="OrthoDB" id="48988at2759"/>
<dbReference type="PANTHER" id="PTHR43364:SF7">
    <property type="entry name" value="NADP-DEPENDENT OXIDOREDUCTASE DOMAIN-CONTAINING PROTEIN-RELATED"/>
    <property type="match status" value="1"/>
</dbReference>
<dbReference type="CDD" id="cd19146">
    <property type="entry name" value="AKR_AKR9A1-2"/>
    <property type="match status" value="1"/>
</dbReference>
<keyword evidence="1" id="KW-0521">NADP</keyword>
<reference evidence="5" key="1">
    <citation type="submission" date="2022-07" db="EMBL/GenBank/DDBJ databases">
        <title>The genome of Lyophyllum shimeji provides insight into the initial evolution of ectomycorrhizal fungal genome.</title>
        <authorList>
            <person name="Kobayashi Y."/>
            <person name="Shibata T."/>
            <person name="Hirakawa H."/>
            <person name="Shigenobu S."/>
            <person name="Nishiyama T."/>
            <person name="Yamada A."/>
            <person name="Hasebe M."/>
            <person name="Kawaguchi M."/>
        </authorList>
    </citation>
    <scope>NUCLEOTIDE SEQUENCE</scope>
    <source>
        <strain evidence="5">AT787</strain>
    </source>
</reference>
<evidence type="ECO:0000256" key="1">
    <source>
        <dbReference type="ARBA" id="ARBA00022857"/>
    </source>
</evidence>